<reference evidence="1" key="1">
    <citation type="submission" date="2018-05" db="EMBL/GenBank/DDBJ databases">
        <authorList>
            <person name="Lanie J.A."/>
            <person name="Ng W.-L."/>
            <person name="Kazmierczak K.M."/>
            <person name="Andrzejewski T.M."/>
            <person name="Davidsen T.M."/>
            <person name="Wayne K.J."/>
            <person name="Tettelin H."/>
            <person name="Glass J.I."/>
            <person name="Rusch D."/>
            <person name="Podicherti R."/>
            <person name="Tsui H.-C.T."/>
            <person name="Winkler M.E."/>
        </authorList>
    </citation>
    <scope>NUCLEOTIDE SEQUENCE</scope>
</reference>
<gene>
    <name evidence="1" type="ORF">METZ01_LOCUS327021</name>
</gene>
<proteinExistence type="predicted"/>
<organism evidence="1">
    <name type="scientific">marine metagenome</name>
    <dbReference type="NCBI Taxonomy" id="408172"/>
    <lineage>
        <taxon>unclassified sequences</taxon>
        <taxon>metagenomes</taxon>
        <taxon>ecological metagenomes</taxon>
    </lineage>
</organism>
<dbReference type="AlphaFoldDB" id="A0A382PMV3"/>
<feature type="non-terminal residue" evidence="1">
    <location>
        <position position="70"/>
    </location>
</feature>
<name>A0A382PMV3_9ZZZZ</name>
<dbReference type="EMBL" id="UINC01108224">
    <property type="protein sequence ID" value="SVC74167.1"/>
    <property type="molecule type" value="Genomic_DNA"/>
</dbReference>
<evidence type="ECO:0000313" key="1">
    <source>
        <dbReference type="EMBL" id="SVC74167.1"/>
    </source>
</evidence>
<protein>
    <submittedName>
        <fullName evidence="1">Uncharacterized protein</fullName>
    </submittedName>
</protein>
<sequence>MEAVVVSGLLGTFGYLLSRENKDNKENVNTVINKSEKPSVNNTYSSDNFNETIEKVVQKTNNKVILAKIN</sequence>
<accession>A0A382PMV3</accession>